<proteinExistence type="predicted"/>
<evidence type="ECO:0000313" key="2">
    <source>
        <dbReference type="Proteomes" id="UP000244093"/>
    </source>
</evidence>
<dbReference type="AlphaFoldDB" id="A0A2R7Y4P9"/>
<comment type="caution">
    <text evidence="1">The sequence shown here is derived from an EMBL/GenBank/DDBJ whole genome shotgun (WGS) entry which is preliminary data.</text>
</comment>
<reference evidence="1 2" key="1">
    <citation type="journal article" date="2018" name="Syst. Appl. Microbiol.">
        <title>A new symbiotic nanoarchaeote (Candidatus Nanoclepta minutus) and its host (Zestosphaera tikiterensis gen. nov., sp. nov.) from a New Zealand hot spring.</title>
        <authorList>
            <person name="St John E."/>
            <person name="Liu Y."/>
            <person name="Podar M."/>
            <person name="Stott M.B."/>
            <person name="Meneghin J."/>
            <person name="Chen Z."/>
            <person name="Lagutin K."/>
            <person name="Mitchell K."/>
            <person name="Reysenbach A.L."/>
        </authorList>
    </citation>
    <scope>NUCLEOTIDE SEQUENCE [LARGE SCALE GENOMIC DNA]</scope>
    <source>
        <strain evidence="1">NZ3</strain>
    </source>
</reference>
<name>A0A2R7Y4P9_9CREN</name>
<dbReference type="EMBL" id="NBVN01000004">
    <property type="protein sequence ID" value="PUA32337.1"/>
    <property type="molecule type" value="Genomic_DNA"/>
</dbReference>
<dbReference type="Proteomes" id="UP000244093">
    <property type="component" value="Unassembled WGS sequence"/>
</dbReference>
<gene>
    <name evidence="1" type="ORF">B7O98_06670</name>
</gene>
<evidence type="ECO:0000313" key="1">
    <source>
        <dbReference type="EMBL" id="PUA32337.1"/>
    </source>
</evidence>
<sequence length="346" mass="39748">MSVNSIKVFEDFIDLLDLIDYSRILVLVDVSGYEEAFFKIFDDRKDLKLAYTSRPEGVSYKSPNTIVFPLPELKYSLWTTYSSESLDLKLEVVDSNITYSTEQVYIVSKVNPLSLYVMHEVLKTLSNFKAREFPVNLFLLIEGNLTPIDRFNLLTFLSDAIESRFFNNAFITTLNLEKYFGTLYTRATLAWGLLVLLTKFKDILTSKGREVFFLTSFKLENPDLILKDLNGLVEVGKYSVWNDIFKADSGYAYLEGQSEYLSNLMVSDLIKSNEWLAQRVLTEPDDRARYVNLLLLESSKEYLATMLRVPQDVLNEVSQSERLNKFLIKVVGVAKEFIDWLSGGGK</sequence>
<organism evidence="1 2">
    <name type="scientific">Zestosphaera tikiterensis</name>
    <dbReference type="NCBI Taxonomy" id="1973259"/>
    <lineage>
        <taxon>Archaea</taxon>
        <taxon>Thermoproteota</taxon>
        <taxon>Thermoprotei</taxon>
        <taxon>Desulfurococcales</taxon>
        <taxon>Desulfurococcaceae</taxon>
        <taxon>Zestosphaera</taxon>
    </lineage>
</organism>
<protein>
    <submittedName>
        <fullName evidence="1">Uncharacterized protein</fullName>
    </submittedName>
</protein>
<accession>A0A2R7Y4P9</accession>